<comment type="caution">
    <text evidence="3">The sequence shown here is derived from an EMBL/GenBank/DDBJ whole genome shotgun (WGS) entry which is preliminary data.</text>
</comment>
<feature type="region of interest" description="Disordered" evidence="1">
    <location>
        <begin position="48"/>
        <end position="204"/>
    </location>
</feature>
<dbReference type="Gene3D" id="1.10.101.10">
    <property type="entry name" value="PGBD-like superfamily/PGBD"/>
    <property type="match status" value="1"/>
</dbReference>
<feature type="region of interest" description="Disordered" evidence="1">
    <location>
        <begin position="434"/>
        <end position="468"/>
    </location>
</feature>
<dbReference type="AlphaFoldDB" id="A0A1F6CY92"/>
<dbReference type="InterPro" id="IPR036366">
    <property type="entry name" value="PGBDSf"/>
</dbReference>
<sequence length="498" mass="51583">MSAGLAIALATLAASTLLLGNQRQAHAEIRTGAQINCEVVYPELNNTGSPIPHFPGDCQNPPPTPPQCSDGIDNDADGRVDYPADSGCSSAVDTTESPDPTPTPPPSCSNGIDDDGDTFTDTNDPNCHTDGDATNASSYTPAGTTEAGTLPACWNNIDDDEDGFKDFPADTGCTSATDTDETNTPSATSQCSDGLDNDSDSLTDAVDPACHTDFNAGNADSYVPSLNNEAASAPTTSQCSDGVDNDGDGLIDLTDPGCSDTSDNDETNTTTTSSGGENNSGSSGNSSGGGRRKATVFASSTTTQSTGIVLGVATDTPPVGPNESCDKYLTAFIKSGAKNDENQVRRLQYVLRDFEGAKIAVNGVYDAPTLAAVHAFQMKYAADILTPWGITESTGFTYLTTRKKVNEVYCRSTKQFSLTAAEQQTINASRVGVVSTSATPKSPTAPSNVKTATPATSSQPAPTSDAPEVKKGFWDRIFDVVKGVRPAPGSLWGKTLGQ</sequence>
<dbReference type="EMBL" id="MFKT01000006">
    <property type="protein sequence ID" value="OGG54011.1"/>
    <property type="molecule type" value="Genomic_DNA"/>
</dbReference>
<proteinExistence type="predicted"/>
<feature type="compositionally biased region" description="Low complexity" evidence="1">
    <location>
        <begin position="267"/>
        <end position="285"/>
    </location>
</feature>
<evidence type="ECO:0000256" key="1">
    <source>
        <dbReference type="SAM" id="MobiDB-lite"/>
    </source>
</evidence>
<feature type="compositionally biased region" description="Polar residues" evidence="1">
    <location>
        <begin position="225"/>
        <end position="240"/>
    </location>
</feature>
<dbReference type="Proteomes" id="UP000176863">
    <property type="component" value="Unassembled WGS sequence"/>
</dbReference>
<feature type="region of interest" description="Disordered" evidence="1">
    <location>
        <begin position="225"/>
        <end position="296"/>
    </location>
</feature>
<dbReference type="STRING" id="1798480.A2851_01770"/>
<name>A0A1F6CY92_9BACT</name>
<feature type="compositionally biased region" description="Polar residues" evidence="1">
    <location>
        <begin position="434"/>
        <end position="462"/>
    </location>
</feature>
<evidence type="ECO:0000313" key="4">
    <source>
        <dbReference type="Proteomes" id="UP000176863"/>
    </source>
</evidence>
<feature type="compositionally biased region" description="Polar residues" evidence="1">
    <location>
        <begin position="172"/>
        <end position="192"/>
    </location>
</feature>
<feature type="signal peptide" evidence="2">
    <location>
        <begin position="1"/>
        <end position="27"/>
    </location>
</feature>
<feature type="chain" id="PRO_5009523615" description="Peptidoglycan binding-like domain-containing protein" evidence="2">
    <location>
        <begin position="28"/>
        <end position="498"/>
    </location>
</feature>
<feature type="compositionally biased region" description="Polar residues" evidence="1">
    <location>
        <begin position="132"/>
        <end position="147"/>
    </location>
</feature>
<organism evidence="3 4">
    <name type="scientific">Candidatus Kaiserbacteria bacterium RIFCSPHIGHO2_01_FULL_53_29</name>
    <dbReference type="NCBI Taxonomy" id="1798480"/>
    <lineage>
        <taxon>Bacteria</taxon>
        <taxon>Candidatus Kaiseribacteriota</taxon>
    </lineage>
</organism>
<accession>A0A1F6CY92</accession>
<protein>
    <recommendedName>
        <fullName evidence="5">Peptidoglycan binding-like domain-containing protein</fullName>
    </recommendedName>
</protein>
<evidence type="ECO:0008006" key="5">
    <source>
        <dbReference type="Google" id="ProtNLM"/>
    </source>
</evidence>
<keyword evidence="2" id="KW-0732">Signal</keyword>
<reference evidence="3 4" key="1">
    <citation type="journal article" date="2016" name="Nat. Commun.">
        <title>Thousands of microbial genomes shed light on interconnected biogeochemical processes in an aquifer system.</title>
        <authorList>
            <person name="Anantharaman K."/>
            <person name="Brown C.T."/>
            <person name="Hug L.A."/>
            <person name="Sharon I."/>
            <person name="Castelle C.J."/>
            <person name="Probst A.J."/>
            <person name="Thomas B.C."/>
            <person name="Singh A."/>
            <person name="Wilkins M.J."/>
            <person name="Karaoz U."/>
            <person name="Brodie E.L."/>
            <person name="Williams K.H."/>
            <person name="Hubbard S.S."/>
            <person name="Banfield J.F."/>
        </authorList>
    </citation>
    <scope>NUCLEOTIDE SEQUENCE [LARGE SCALE GENOMIC DNA]</scope>
</reference>
<evidence type="ECO:0000313" key="3">
    <source>
        <dbReference type="EMBL" id="OGG54011.1"/>
    </source>
</evidence>
<evidence type="ECO:0000256" key="2">
    <source>
        <dbReference type="SAM" id="SignalP"/>
    </source>
</evidence>
<gene>
    <name evidence="3" type="ORF">A2851_01770</name>
</gene>